<evidence type="ECO:0000256" key="1">
    <source>
        <dbReference type="ARBA" id="ARBA00022603"/>
    </source>
</evidence>
<dbReference type="PANTHER" id="PTHR43712:SF2">
    <property type="entry name" value="O-METHYLTRANSFERASE CICE"/>
    <property type="match status" value="1"/>
</dbReference>
<dbReference type="InterPro" id="IPR001077">
    <property type="entry name" value="COMT_C"/>
</dbReference>
<evidence type="ECO:0000256" key="3">
    <source>
        <dbReference type="ARBA" id="ARBA00022691"/>
    </source>
</evidence>
<dbReference type="Pfam" id="PF00891">
    <property type="entry name" value="Methyltransf_2"/>
    <property type="match status" value="1"/>
</dbReference>
<dbReference type="InterPro" id="IPR016461">
    <property type="entry name" value="COMT-like"/>
</dbReference>
<dbReference type="InterPro" id="IPR036388">
    <property type="entry name" value="WH-like_DNA-bd_sf"/>
</dbReference>
<accession>A0ABT2JKM0</accession>
<keyword evidence="7" id="KW-1185">Reference proteome</keyword>
<comment type="caution">
    <text evidence="6">The sequence shown here is derived from an EMBL/GenBank/DDBJ whole genome shotgun (WGS) entry which is preliminary data.</text>
</comment>
<evidence type="ECO:0000259" key="4">
    <source>
        <dbReference type="Pfam" id="PF00891"/>
    </source>
</evidence>
<gene>
    <name evidence="6" type="ORF">LHJ74_00405</name>
</gene>
<feature type="domain" description="O-methyltransferase C-terminal" evidence="4">
    <location>
        <begin position="134"/>
        <end position="342"/>
    </location>
</feature>
<dbReference type="SUPFAM" id="SSF53335">
    <property type="entry name" value="S-adenosyl-L-methionine-dependent methyltransferases"/>
    <property type="match status" value="1"/>
</dbReference>
<dbReference type="Pfam" id="PF08100">
    <property type="entry name" value="Dimerisation"/>
    <property type="match status" value="1"/>
</dbReference>
<evidence type="ECO:0000259" key="5">
    <source>
        <dbReference type="Pfam" id="PF08100"/>
    </source>
</evidence>
<sequence>MPALPPPRVVRTVEGVRSGLQRLNRQMAPAPFALLELSLGSMITQAIYVAAELRVADALKDGPRTPQEIAREVDADPEALYRLLRLLASYSVFAEQKDGRFKLTPMAQALRADVPDSMRDIAVLMGHPIHWEDWSHLVDSVRTGEPSLPKLRGMTAFEFLEANPEYGGVFTAGMANMSQTETLPVLAAYDFSRFATIVDFCGGNGGLLAGILSKATASRGILTDPRVATNGAQEFLEEAGVADRCSVVDVGLFDPVPPGADAYVLKHIVHDWPEDKALEILRNVREGIDPSGRILLIEMVPPPEGNSPHSAKLFDLMLMLLVGGKERTPAQYGELLAAAGFKLERVVQTAAPVSIVEARPV</sequence>
<keyword evidence="2" id="KW-0808">Transferase</keyword>
<dbReference type="Proteomes" id="UP001156389">
    <property type="component" value="Unassembled WGS sequence"/>
</dbReference>
<dbReference type="InterPro" id="IPR036390">
    <property type="entry name" value="WH_DNA-bd_sf"/>
</dbReference>
<dbReference type="Gene3D" id="1.10.10.10">
    <property type="entry name" value="Winged helix-like DNA-binding domain superfamily/Winged helix DNA-binding domain"/>
    <property type="match status" value="1"/>
</dbReference>
<dbReference type="Gene3D" id="3.40.50.150">
    <property type="entry name" value="Vaccinia Virus protein VP39"/>
    <property type="match status" value="1"/>
</dbReference>
<dbReference type="InterPro" id="IPR012967">
    <property type="entry name" value="COMT_dimerisation"/>
</dbReference>
<evidence type="ECO:0000313" key="6">
    <source>
        <dbReference type="EMBL" id="MCT2588420.1"/>
    </source>
</evidence>
<keyword evidence="1" id="KW-0489">Methyltransferase</keyword>
<organism evidence="6 7">
    <name type="scientific">Streptomyces gossypii</name>
    <dbReference type="NCBI Taxonomy" id="2883101"/>
    <lineage>
        <taxon>Bacteria</taxon>
        <taxon>Bacillati</taxon>
        <taxon>Actinomycetota</taxon>
        <taxon>Actinomycetes</taxon>
        <taxon>Kitasatosporales</taxon>
        <taxon>Streptomycetaceae</taxon>
        <taxon>Streptomyces</taxon>
    </lineage>
</organism>
<dbReference type="PROSITE" id="PS51683">
    <property type="entry name" value="SAM_OMT_II"/>
    <property type="match status" value="1"/>
</dbReference>
<dbReference type="PANTHER" id="PTHR43712">
    <property type="entry name" value="PUTATIVE (AFU_ORTHOLOGUE AFUA_4G14580)-RELATED"/>
    <property type="match status" value="1"/>
</dbReference>
<keyword evidence="3" id="KW-0949">S-adenosyl-L-methionine</keyword>
<dbReference type="PIRSF" id="PIRSF005739">
    <property type="entry name" value="O-mtase"/>
    <property type="match status" value="1"/>
</dbReference>
<dbReference type="SUPFAM" id="SSF46785">
    <property type="entry name" value="Winged helix' DNA-binding domain"/>
    <property type="match status" value="1"/>
</dbReference>
<dbReference type="RefSeq" id="WP_260215328.1">
    <property type="nucleotide sequence ID" value="NZ_JAJAGO010000001.1"/>
</dbReference>
<reference evidence="6 7" key="1">
    <citation type="submission" date="2021-10" db="EMBL/GenBank/DDBJ databases">
        <title>Streptomyces gossypii sp. nov., isolated from soil collected from cotton field.</title>
        <authorList>
            <person name="Ge X."/>
            <person name="Chen X."/>
            <person name="Liu W."/>
        </authorList>
    </citation>
    <scope>NUCLEOTIDE SEQUENCE [LARGE SCALE GENOMIC DNA]</scope>
    <source>
        <strain evidence="6 7">N2-109</strain>
    </source>
</reference>
<dbReference type="EMBL" id="JAJAGO010000001">
    <property type="protein sequence ID" value="MCT2588420.1"/>
    <property type="molecule type" value="Genomic_DNA"/>
</dbReference>
<feature type="domain" description="O-methyltransferase dimerisation" evidence="5">
    <location>
        <begin position="35"/>
        <end position="110"/>
    </location>
</feature>
<evidence type="ECO:0000256" key="2">
    <source>
        <dbReference type="ARBA" id="ARBA00022679"/>
    </source>
</evidence>
<dbReference type="InterPro" id="IPR029063">
    <property type="entry name" value="SAM-dependent_MTases_sf"/>
</dbReference>
<protein>
    <submittedName>
        <fullName evidence="6">Acetylserotonin O-methyltransferase</fullName>
    </submittedName>
</protein>
<name>A0ABT2JKM0_9ACTN</name>
<evidence type="ECO:0000313" key="7">
    <source>
        <dbReference type="Proteomes" id="UP001156389"/>
    </source>
</evidence>
<proteinExistence type="predicted"/>